<keyword evidence="2" id="KW-1185">Reference proteome</keyword>
<protein>
    <submittedName>
        <fullName evidence="1">Dihydrofolate synthase protein</fullName>
        <ecNumber evidence="1">6.3.2.12</ecNumber>
    </submittedName>
</protein>
<evidence type="ECO:0000313" key="2">
    <source>
        <dbReference type="Proteomes" id="UP000827976"/>
    </source>
</evidence>
<dbReference type="Proteomes" id="UP000827976">
    <property type="component" value="Chromosome 5"/>
</dbReference>
<gene>
    <name evidence="1" type="ORF">IHE45_05G115900</name>
</gene>
<dbReference type="EMBL" id="CM037015">
    <property type="protein sequence ID" value="KAH7682362.1"/>
    <property type="molecule type" value="Genomic_DNA"/>
</dbReference>
<keyword evidence="1" id="KW-0436">Ligase</keyword>
<comment type="caution">
    <text evidence="1">The sequence shown here is derived from an EMBL/GenBank/DDBJ whole genome shotgun (WGS) entry which is preliminary data.</text>
</comment>
<proteinExistence type="predicted"/>
<name>A0ACB7W4H2_DIOAL</name>
<organism evidence="1 2">
    <name type="scientific">Dioscorea alata</name>
    <name type="common">Purple yam</name>
    <dbReference type="NCBI Taxonomy" id="55571"/>
    <lineage>
        <taxon>Eukaryota</taxon>
        <taxon>Viridiplantae</taxon>
        <taxon>Streptophyta</taxon>
        <taxon>Embryophyta</taxon>
        <taxon>Tracheophyta</taxon>
        <taxon>Spermatophyta</taxon>
        <taxon>Magnoliopsida</taxon>
        <taxon>Liliopsida</taxon>
        <taxon>Dioscoreales</taxon>
        <taxon>Dioscoreaceae</taxon>
        <taxon>Dioscorea</taxon>
    </lineage>
</organism>
<evidence type="ECO:0000313" key="1">
    <source>
        <dbReference type="EMBL" id="KAH7682362.1"/>
    </source>
</evidence>
<accession>A0ACB7W4H2</accession>
<dbReference type="EC" id="6.3.2.12" evidence="1"/>
<sequence length="565" mass="60142">MRFELSMRGSTKFSRLMLSSFGTSGFTSSLGFSRTRPCCTMAEDRKLGGFLDFMEKLRNYEKSGVPKGAGTDSDDGFDLGRMRRLLQRLGNPHSNFKAVHIAGTKGKGSTSAFLANILRKEGYSVGCYTSPHLLTICERISVGRNGGPVSVDVLNTLFSNVKVIIDESIDQENGALTHFEVFTALAFCLFSQKKVDIAIVEAGLGGARDATNVLCSNGLAASVITTIGEEHMAALGGSLESIAIAKSGIIKHGCPVVIGGPFVPHIEHIIRDKASTMSSPVISACDPGIQHVVNCLGREDEKPFQICDLLIDVQKDVKLFIHLPSLKLGMLGDHQLQNAVTATCTALCLRNQGWKISDLAVRAGLESTQLPGRSQFLTTKEAEALQLSKTSVLIDGAHTEASARGLADIIRMVHPYGPLVLVVAMASDKDHAAFATQLLSGRQPDVVLLTEVNIAGGRSRMTPATDLKASWTSAAVKLGIDYHDMGIINSENPVEVHTAHAQQAVSSDGKQLVLLASQTPSVEALMKLASQLLEHRAGPQSGLIVVTGSLHIVSSILAALSGKLA</sequence>
<reference evidence="2" key="1">
    <citation type="journal article" date="2022" name="Nat. Commun.">
        <title>Chromosome evolution and the genetic basis of agronomically important traits in greater yam.</title>
        <authorList>
            <person name="Bredeson J.V."/>
            <person name="Lyons J.B."/>
            <person name="Oniyinde I.O."/>
            <person name="Okereke N.R."/>
            <person name="Kolade O."/>
            <person name="Nnabue I."/>
            <person name="Nwadili C.O."/>
            <person name="Hribova E."/>
            <person name="Parker M."/>
            <person name="Nwogha J."/>
            <person name="Shu S."/>
            <person name="Carlson J."/>
            <person name="Kariba R."/>
            <person name="Muthemba S."/>
            <person name="Knop K."/>
            <person name="Barton G.J."/>
            <person name="Sherwood A.V."/>
            <person name="Lopez-Montes A."/>
            <person name="Asiedu R."/>
            <person name="Jamnadass R."/>
            <person name="Muchugi A."/>
            <person name="Goodstein D."/>
            <person name="Egesi C.N."/>
            <person name="Featherston J."/>
            <person name="Asfaw A."/>
            <person name="Simpson G.G."/>
            <person name="Dolezel J."/>
            <person name="Hendre P.S."/>
            <person name="Van Deynze A."/>
            <person name="Kumar P.L."/>
            <person name="Obidiegwu J.E."/>
            <person name="Bhattacharjee R."/>
            <person name="Rokhsar D.S."/>
        </authorList>
    </citation>
    <scope>NUCLEOTIDE SEQUENCE [LARGE SCALE GENOMIC DNA]</scope>
    <source>
        <strain evidence="2">cv. TDa95/00328</strain>
    </source>
</reference>